<dbReference type="AlphaFoldDB" id="A0A5J5CTV8"/>
<proteinExistence type="predicted"/>
<dbReference type="EMBL" id="VOFY01000018">
    <property type="protein sequence ID" value="KAA8582861.1"/>
    <property type="molecule type" value="Genomic_DNA"/>
</dbReference>
<name>A0A5J5CTV8_9PERO</name>
<accession>A0A5J5CTV8</accession>
<feature type="compositionally biased region" description="Pro residues" evidence="1">
    <location>
        <begin position="11"/>
        <end position="21"/>
    </location>
</feature>
<feature type="region of interest" description="Disordered" evidence="1">
    <location>
        <begin position="1"/>
        <end position="23"/>
    </location>
</feature>
<sequence>MYCFRTHAETIPPPPPLPPNPAHSTSTVASFLSSCAFCGSACWYGLTEREMKDSQTAVCAVSWVYLQSLLGRTFAAAVQPRAESRQWIPNEPDTTNVELTEGDRETLAVTDVDKKQDSCAPVKGRDNLPNLKSWGQTDRGHVQSTSKNKR</sequence>
<dbReference type="PROSITE" id="PS51257">
    <property type="entry name" value="PROKAR_LIPOPROTEIN"/>
    <property type="match status" value="1"/>
</dbReference>
<organism evidence="2 3">
    <name type="scientific">Etheostoma spectabile</name>
    <name type="common">orangethroat darter</name>
    <dbReference type="NCBI Taxonomy" id="54343"/>
    <lineage>
        <taxon>Eukaryota</taxon>
        <taxon>Metazoa</taxon>
        <taxon>Chordata</taxon>
        <taxon>Craniata</taxon>
        <taxon>Vertebrata</taxon>
        <taxon>Euteleostomi</taxon>
        <taxon>Actinopterygii</taxon>
        <taxon>Neopterygii</taxon>
        <taxon>Teleostei</taxon>
        <taxon>Neoteleostei</taxon>
        <taxon>Acanthomorphata</taxon>
        <taxon>Eupercaria</taxon>
        <taxon>Perciformes</taxon>
        <taxon>Percoidei</taxon>
        <taxon>Percidae</taxon>
        <taxon>Etheostomatinae</taxon>
        <taxon>Etheostoma</taxon>
    </lineage>
</organism>
<dbReference type="Proteomes" id="UP000327493">
    <property type="component" value="Chromosome 18"/>
</dbReference>
<feature type="compositionally biased region" description="Basic and acidic residues" evidence="1">
    <location>
        <begin position="101"/>
        <end position="117"/>
    </location>
</feature>
<evidence type="ECO:0000256" key="1">
    <source>
        <dbReference type="SAM" id="MobiDB-lite"/>
    </source>
</evidence>
<gene>
    <name evidence="2" type="ORF">FQN60_015407</name>
</gene>
<comment type="caution">
    <text evidence="2">The sequence shown here is derived from an EMBL/GenBank/DDBJ whole genome shotgun (WGS) entry which is preliminary data.</text>
</comment>
<reference evidence="2 3" key="1">
    <citation type="submission" date="2019-08" db="EMBL/GenBank/DDBJ databases">
        <title>A chromosome-level genome assembly, high-density linkage maps, and genome scans reveal the genomic architecture of hybrid incompatibilities underlying speciation via character displacement in darters (Percidae: Etheostominae).</title>
        <authorList>
            <person name="Moran R.L."/>
            <person name="Catchen J.M."/>
            <person name="Fuller R.C."/>
        </authorList>
    </citation>
    <scope>NUCLEOTIDE SEQUENCE [LARGE SCALE GENOMIC DNA]</scope>
    <source>
        <strain evidence="2">EspeVRDwgs_2016</strain>
        <tissue evidence="2">Muscle</tissue>
    </source>
</reference>
<protein>
    <submittedName>
        <fullName evidence="2">Uncharacterized protein</fullName>
    </submittedName>
</protein>
<feature type="region of interest" description="Disordered" evidence="1">
    <location>
        <begin position="88"/>
        <end position="150"/>
    </location>
</feature>
<keyword evidence="3" id="KW-1185">Reference proteome</keyword>
<evidence type="ECO:0000313" key="2">
    <source>
        <dbReference type="EMBL" id="KAA8582861.1"/>
    </source>
</evidence>
<evidence type="ECO:0000313" key="3">
    <source>
        <dbReference type="Proteomes" id="UP000327493"/>
    </source>
</evidence>